<evidence type="ECO:0000313" key="3">
    <source>
        <dbReference type="Proteomes" id="UP001216674"/>
    </source>
</evidence>
<sequence>MTTLTLIVAALMVLMVLMVYVFAIRAIFHHARRPPHGAVQHRRPRHYHWRT</sequence>
<comment type="caution">
    <text evidence="2">The sequence shown here is derived from an EMBL/GenBank/DDBJ whole genome shotgun (WGS) entry which is preliminary data.</text>
</comment>
<reference evidence="2 3" key="1">
    <citation type="submission" date="2023-03" db="EMBL/GenBank/DDBJ databases">
        <title>Draft assemblies of triclosan tolerant bacteria isolated from returned activated sludge.</title>
        <authorList>
            <person name="Van Hamelsveld S."/>
        </authorList>
    </citation>
    <scope>NUCLEOTIDE SEQUENCE [LARGE SCALE GENOMIC DNA]</scope>
    <source>
        <strain evidence="2 3">GW210010_S58</strain>
    </source>
</reference>
<evidence type="ECO:0000256" key="1">
    <source>
        <dbReference type="SAM" id="Phobius"/>
    </source>
</evidence>
<dbReference type="RefSeq" id="WP_276264391.1">
    <property type="nucleotide sequence ID" value="NZ_JARJLM010000141.1"/>
</dbReference>
<keyword evidence="1" id="KW-1133">Transmembrane helix</keyword>
<feature type="transmembrane region" description="Helical" evidence="1">
    <location>
        <begin position="6"/>
        <end position="28"/>
    </location>
</feature>
<dbReference type="EMBL" id="JARJLM010000141">
    <property type="protein sequence ID" value="MDF3832908.1"/>
    <property type="molecule type" value="Genomic_DNA"/>
</dbReference>
<gene>
    <name evidence="2" type="ORF">P3W85_08100</name>
</gene>
<name>A0ABT6AJY5_9BURK</name>
<organism evidence="2 3">
    <name type="scientific">Cupriavidus basilensis</name>
    <dbReference type="NCBI Taxonomy" id="68895"/>
    <lineage>
        <taxon>Bacteria</taxon>
        <taxon>Pseudomonadati</taxon>
        <taxon>Pseudomonadota</taxon>
        <taxon>Betaproteobacteria</taxon>
        <taxon>Burkholderiales</taxon>
        <taxon>Burkholderiaceae</taxon>
        <taxon>Cupriavidus</taxon>
    </lineage>
</organism>
<protein>
    <submittedName>
        <fullName evidence="2">Uncharacterized protein</fullName>
    </submittedName>
</protein>
<dbReference type="Proteomes" id="UP001216674">
    <property type="component" value="Unassembled WGS sequence"/>
</dbReference>
<proteinExistence type="predicted"/>
<keyword evidence="1" id="KW-0472">Membrane</keyword>
<keyword evidence="1" id="KW-0812">Transmembrane</keyword>
<accession>A0ABT6AJY5</accession>
<evidence type="ECO:0000313" key="2">
    <source>
        <dbReference type="EMBL" id="MDF3832908.1"/>
    </source>
</evidence>
<keyword evidence="3" id="KW-1185">Reference proteome</keyword>